<feature type="region of interest" description="Disordered" evidence="1">
    <location>
        <begin position="562"/>
        <end position="587"/>
    </location>
</feature>
<dbReference type="OrthoDB" id="46850at2759"/>
<feature type="compositionally biased region" description="Polar residues" evidence="1">
    <location>
        <begin position="571"/>
        <end position="584"/>
    </location>
</feature>
<evidence type="ECO:0000256" key="1">
    <source>
        <dbReference type="SAM" id="MobiDB-lite"/>
    </source>
</evidence>
<feature type="compositionally biased region" description="Low complexity" evidence="1">
    <location>
        <begin position="10"/>
        <end position="22"/>
    </location>
</feature>
<evidence type="ECO:0000313" key="3">
    <source>
        <dbReference type="EMBL" id="GAX19317.1"/>
    </source>
</evidence>
<dbReference type="EMBL" id="BDSP01000136">
    <property type="protein sequence ID" value="GAX19317.1"/>
    <property type="molecule type" value="Genomic_DNA"/>
</dbReference>
<dbReference type="InterPro" id="IPR001202">
    <property type="entry name" value="WW_dom"/>
</dbReference>
<feature type="domain" description="WW" evidence="2">
    <location>
        <begin position="708"/>
        <end position="737"/>
    </location>
</feature>
<evidence type="ECO:0000259" key="2">
    <source>
        <dbReference type="PROSITE" id="PS50020"/>
    </source>
</evidence>
<feature type="region of interest" description="Disordered" evidence="1">
    <location>
        <begin position="447"/>
        <end position="523"/>
    </location>
</feature>
<evidence type="ECO:0000313" key="4">
    <source>
        <dbReference type="Proteomes" id="UP000198406"/>
    </source>
</evidence>
<dbReference type="AlphaFoldDB" id="A0A1Z5JZ91"/>
<proteinExistence type="predicted"/>
<gene>
    <name evidence="3" type="ORF">FisN_4Lh103</name>
</gene>
<keyword evidence="4" id="KW-1185">Reference proteome</keyword>
<feature type="compositionally biased region" description="Polar residues" evidence="1">
    <location>
        <begin position="500"/>
        <end position="513"/>
    </location>
</feature>
<feature type="compositionally biased region" description="Basic and acidic residues" evidence="1">
    <location>
        <begin position="471"/>
        <end position="489"/>
    </location>
</feature>
<name>A0A1Z5JZ91_FISSO</name>
<dbReference type="InParanoid" id="A0A1Z5JZ91"/>
<reference evidence="3 4" key="1">
    <citation type="journal article" date="2015" name="Plant Cell">
        <title>Oil accumulation by the oleaginous diatom Fistulifera solaris as revealed by the genome and transcriptome.</title>
        <authorList>
            <person name="Tanaka T."/>
            <person name="Maeda Y."/>
            <person name="Veluchamy A."/>
            <person name="Tanaka M."/>
            <person name="Abida H."/>
            <person name="Marechal E."/>
            <person name="Bowler C."/>
            <person name="Muto M."/>
            <person name="Sunaga Y."/>
            <person name="Tanaka M."/>
            <person name="Yoshino T."/>
            <person name="Taniguchi T."/>
            <person name="Fukuda Y."/>
            <person name="Nemoto M."/>
            <person name="Matsumoto M."/>
            <person name="Wong P.S."/>
            <person name="Aburatani S."/>
            <person name="Fujibuchi W."/>
        </authorList>
    </citation>
    <scope>NUCLEOTIDE SEQUENCE [LARGE SCALE GENOMIC DNA]</scope>
    <source>
        <strain evidence="3 4">JPCC DA0580</strain>
    </source>
</reference>
<feature type="compositionally biased region" description="Polar residues" evidence="1">
    <location>
        <begin position="447"/>
        <end position="458"/>
    </location>
</feature>
<dbReference type="Proteomes" id="UP000198406">
    <property type="component" value="Unassembled WGS sequence"/>
</dbReference>
<feature type="region of interest" description="Disordered" evidence="1">
    <location>
        <begin position="1"/>
        <end position="36"/>
    </location>
</feature>
<comment type="caution">
    <text evidence="3">The sequence shown here is derived from an EMBL/GenBank/DDBJ whole genome shotgun (WGS) entry which is preliminary data.</text>
</comment>
<organism evidence="3 4">
    <name type="scientific">Fistulifera solaris</name>
    <name type="common">Oleaginous diatom</name>
    <dbReference type="NCBI Taxonomy" id="1519565"/>
    <lineage>
        <taxon>Eukaryota</taxon>
        <taxon>Sar</taxon>
        <taxon>Stramenopiles</taxon>
        <taxon>Ochrophyta</taxon>
        <taxon>Bacillariophyta</taxon>
        <taxon>Bacillariophyceae</taxon>
        <taxon>Bacillariophycidae</taxon>
        <taxon>Naviculales</taxon>
        <taxon>Naviculaceae</taxon>
        <taxon>Fistulifera</taxon>
    </lineage>
</organism>
<feature type="compositionally biased region" description="Polar residues" evidence="1">
    <location>
        <begin position="617"/>
        <end position="626"/>
    </location>
</feature>
<feature type="region of interest" description="Disordered" evidence="1">
    <location>
        <begin position="285"/>
        <end position="315"/>
    </location>
</feature>
<sequence>MGNQPSSQQSESYVGESSKSSEGTPIPPTARDDKERFRSFPGSALLEKTFCGSIDTTDPSEYQNQSIATRLLHKADVMCIRSPRNYDVGSPVNQWVDEDNDIVLEHSGKKPSISSALLARALVNEVTDNPKTMNPAQMAARERKLLKAQQAARNGPAMHKPIGKIGAGVGPPSVLNSVAYALTGQNSMLCIGNSQVVDDVVVSSALQDAFGEHGGRSGAGEGSHLALEEALHDKSLFVVTIALCLSRRSEDVGHPDSITRQSAFDFNEVQDREYKYVSSTDAMGWRAGGGERGGPTKIPGTSNLSPAQPEPGVVKKPHRDDLHLPIIHLDCGSAEGVDQVIHSLASGDIFIPHMAVLPDSLAVHGSPLPDLMLRWQCDRNEDVPVDEWHNWCLEFIHNQIYEYFHQTTVRPIWMPRPFNVTLAKAAACGCTEVGGFVAQEVTNKSSPTVPASFSSKSMPQVKPLSSPLTEHSSETHRSDGIADEKKNDDIPLSEEVVSISRKSQPRQSLSSTLDEPDVSGNFSVAPSGTTVMHRNLSHQQVEITDKRLFSDDDWDAAHTQVADPPGEKVTASPQGHTSFQSEFPSGQMKAKDFRLSGAKEANGSLRKSSHYKMQLSPPGQSYNQAVSPKVDSSDSYSSLAYSVGNSSGHTGIVSGYTSNIGQYYADTPPSRRSSALAKSISSEEEYSIQESSSSLSVVPTDEELYAIGWAKALDPKSGNFYYFTLDRKKIMWDNPLPRMSVRGSIRGV</sequence>
<feature type="region of interest" description="Disordered" evidence="1">
    <location>
        <begin position="602"/>
        <end position="629"/>
    </location>
</feature>
<accession>A0A1Z5JZ91</accession>
<dbReference type="PROSITE" id="PS50020">
    <property type="entry name" value="WW_DOMAIN_2"/>
    <property type="match status" value="1"/>
</dbReference>
<protein>
    <recommendedName>
        <fullName evidence="2">WW domain-containing protein</fullName>
    </recommendedName>
</protein>